<dbReference type="GO" id="GO:0050567">
    <property type="term" value="F:glutaminyl-tRNA synthase (glutamine-hydrolyzing) activity"/>
    <property type="evidence" value="ECO:0007669"/>
    <property type="project" value="UniProtKB-UniRule"/>
</dbReference>
<accession>A0AAU8HSD2</accession>
<dbReference type="SMART" id="SM00845">
    <property type="entry name" value="GatB_Yqey"/>
    <property type="match status" value="1"/>
</dbReference>
<name>A0AAU8HSD2_9FIRM</name>
<evidence type="ECO:0000256" key="7">
    <source>
        <dbReference type="ARBA" id="ARBA00024799"/>
    </source>
</evidence>
<dbReference type="Gene3D" id="1.10.10.410">
    <property type="match status" value="1"/>
</dbReference>
<dbReference type="InterPro" id="IPR017959">
    <property type="entry name" value="Asn/Gln-tRNA_amidoTrfase_suB/E"/>
</dbReference>
<evidence type="ECO:0000256" key="8">
    <source>
        <dbReference type="ARBA" id="ARBA00047380"/>
    </source>
</evidence>
<keyword evidence="5 10" id="KW-0067">ATP-binding</keyword>
<evidence type="ECO:0000256" key="10">
    <source>
        <dbReference type="HAMAP-Rule" id="MF_00121"/>
    </source>
</evidence>
<evidence type="ECO:0000256" key="3">
    <source>
        <dbReference type="ARBA" id="ARBA00022598"/>
    </source>
</evidence>
<dbReference type="SUPFAM" id="SSF89095">
    <property type="entry name" value="GatB/YqeY motif"/>
    <property type="match status" value="1"/>
</dbReference>
<dbReference type="InterPro" id="IPR023168">
    <property type="entry name" value="GatB_Yqey_C_2"/>
</dbReference>
<dbReference type="InterPro" id="IPR003789">
    <property type="entry name" value="Asn/Gln_tRNA_amidoTrase-B-like"/>
</dbReference>
<dbReference type="GO" id="GO:0006412">
    <property type="term" value="P:translation"/>
    <property type="evidence" value="ECO:0007669"/>
    <property type="project" value="UniProtKB-UniRule"/>
</dbReference>
<comment type="similarity">
    <text evidence="1 10">Belongs to the GatB/GatE family. GatB subfamily.</text>
</comment>
<dbReference type="NCBIfam" id="TIGR00133">
    <property type="entry name" value="gatB"/>
    <property type="match status" value="1"/>
</dbReference>
<dbReference type="GO" id="GO:0070681">
    <property type="term" value="P:glutaminyl-tRNAGln biosynthesis via transamidation"/>
    <property type="evidence" value="ECO:0007669"/>
    <property type="project" value="TreeGrafter"/>
</dbReference>
<dbReference type="InterPro" id="IPR018027">
    <property type="entry name" value="Asn/Gln_amidotransferase"/>
</dbReference>
<keyword evidence="4 10" id="KW-0547">Nucleotide-binding</keyword>
<dbReference type="Pfam" id="PF02637">
    <property type="entry name" value="GatB_Yqey"/>
    <property type="match status" value="1"/>
</dbReference>
<comment type="function">
    <text evidence="7 10">Allows the formation of correctly charged Asn-tRNA(Asn) or Gln-tRNA(Gln) through the transamidation of misacylated Asp-tRNA(Asn) or Glu-tRNA(Gln) in organisms which lack either or both of asparaginyl-tRNA or glutaminyl-tRNA synthetases. The reaction takes place in the presence of glutamine and ATP through an activated phospho-Asp-tRNA(Asn) or phospho-Glu-tRNA(Gln).</text>
</comment>
<dbReference type="SUPFAM" id="SSF55931">
    <property type="entry name" value="Glutamine synthetase/guanido kinase"/>
    <property type="match status" value="1"/>
</dbReference>
<dbReference type="HAMAP" id="MF_00121">
    <property type="entry name" value="GatB"/>
    <property type="match status" value="1"/>
</dbReference>
<evidence type="ECO:0000256" key="5">
    <source>
        <dbReference type="ARBA" id="ARBA00022840"/>
    </source>
</evidence>
<dbReference type="InterPro" id="IPR006075">
    <property type="entry name" value="Asn/Gln-tRNA_Trfase_suB/E_cat"/>
</dbReference>
<organism evidence="12">
    <name type="scientific">Proteinivorax hydrogeniformans</name>
    <dbReference type="NCBI Taxonomy" id="1826727"/>
    <lineage>
        <taxon>Bacteria</taxon>
        <taxon>Bacillati</taxon>
        <taxon>Bacillota</taxon>
        <taxon>Clostridia</taxon>
        <taxon>Eubacteriales</taxon>
        <taxon>Proteinivoracaceae</taxon>
        <taxon>Proteinivorax</taxon>
    </lineage>
</organism>
<evidence type="ECO:0000313" key="12">
    <source>
        <dbReference type="EMBL" id="XCI28122.1"/>
    </source>
</evidence>
<dbReference type="InterPro" id="IPR004413">
    <property type="entry name" value="GatB"/>
</dbReference>
<reference evidence="12" key="2">
    <citation type="submission" date="2024-06" db="EMBL/GenBank/DDBJ databases">
        <authorList>
            <person name="Petrova K.O."/>
            <person name="Toshchakov S.V."/>
            <person name="Boltjanskaja Y.V."/>
            <person name="Kevbrin V.V."/>
        </authorList>
    </citation>
    <scope>NUCLEOTIDE SEQUENCE</scope>
    <source>
        <strain evidence="12">Z-710</strain>
    </source>
</reference>
<dbReference type="InterPro" id="IPR014746">
    <property type="entry name" value="Gln_synth/guanido_kin_cat_dom"/>
</dbReference>
<dbReference type="PROSITE" id="PS01234">
    <property type="entry name" value="GATB"/>
    <property type="match status" value="1"/>
</dbReference>
<dbReference type="GO" id="GO:0005524">
    <property type="term" value="F:ATP binding"/>
    <property type="evidence" value="ECO:0007669"/>
    <property type="project" value="UniProtKB-KW"/>
</dbReference>
<keyword evidence="3 10" id="KW-0436">Ligase</keyword>
<dbReference type="EMBL" id="CP159485">
    <property type="protein sequence ID" value="XCI28122.1"/>
    <property type="molecule type" value="Genomic_DNA"/>
</dbReference>
<dbReference type="PANTHER" id="PTHR11659:SF0">
    <property type="entry name" value="GLUTAMYL-TRNA(GLN) AMIDOTRANSFERASE SUBUNIT B, MITOCHONDRIAL"/>
    <property type="match status" value="1"/>
</dbReference>
<evidence type="ECO:0000256" key="6">
    <source>
        <dbReference type="ARBA" id="ARBA00022917"/>
    </source>
</evidence>
<gene>
    <name evidence="10 12" type="primary">gatB</name>
    <name evidence="12" type="ORF">PRVXH_002068</name>
</gene>
<comment type="catalytic activity">
    <reaction evidence="8 10">
        <text>L-aspartyl-tRNA(Asn) + L-glutamine + ATP + H2O = L-asparaginyl-tRNA(Asn) + L-glutamate + ADP + phosphate + 2 H(+)</text>
        <dbReference type="Rhea" id="RHEA:14513"/>
        <dbReference type="Rhea" id="RHEA-COMP:9674"/>
        <dbReference type="Rhea" id="RHEA-COMP:9677"/>
        <dbReference type="ChEBI" id="CHEBI:15377"/>
        <dbReference type="ChEBI" id="CHEBI:15378"/>
        <dbReference type="ChEBI" id="CHEBI:29985"/>
        <dbReference type="ChEBI" id="CHEBI:30616"/>
        <dbReference type="ChEBI" id="CHEBI:43474"/>
        <dbReference type="ChEBI" id="CHEBI:58359"/>
        <dbReference type="ChEBI" id="CHEBI:78515"/>
        <dbReference type="ChEBI" id="CHEBI:78516"/>
        <dbReference type="ChEBI" id="CHEBI:456216"/>
    </reaction>
</comment>
<dbReference type="RefSeq" id="WP_353892699.1">
    <property type="nucleotide sequence ID" value="NZ_CP159485.1"/>
</dbReference>
<proteinExistence type="inferred from homology"/>
<evidence type="ECO:0000256" key="9">
    <source>
        <dbReference type="ARBA" id="ARBA00047913"/>
    </source>
</evidence>
<dbReference type="InterPro" id="IPR017958">
    <property type="entry name" value="Gln-tRNA_amidoTrfase_suB_CS"/>
</dbReference>
<dbReference type="NCBIfam" id="NF004014">
    <property type="entry name" value="PRK05477.1-4"/>
    <property type="match status" value="1"/>
</dbReference>
<dbReference type="Pfam" id="PF02934">
    <property type="entry name" value="GatB_N"/>
    <property type="match status" value="1"/>
</dbReference>
<evidence type="ECO:0000256" key="2">
    <source>
        <dbReference type="ARBA" id="ARBA00011123"/>
    </source>
</evidence>
<dbReference type="PANTHER" id="PTHR11659">
    <property type="entry name" value="GLUTAMYL-TRNA GLN AMIDOTRANSFERASE SUBUNIT B MITOCHONDRIAL AND PROKARYOTIC PET112-RELATED"/>
    <property type="match status" value="1"/>
</dbReference>
<dbReference type="EC" id="6.3.5.-" evidence="10"/>
<dbReference type="AlphaFoldDB" id="A0AAU8HSD2"/>
<evidence type="ECO:0000256" key="1">
    <source>
        <dbReference type="ARBA" id="ARBA00005306"/>
    </source>
</evidence>
<comment type="catalytic activity">
    <reaction evidence="9 10">
        <text>L-glutamyl-tRNA(Gln) + L-glutamine + ATP + H2O = L-glutaminyl-tRNA(Gln) + L-glutamate + ADP + phosphate + H(+)</text>
        <dbReference type="Rhea" id="RHEA:17521"/>
        <dbReference type="Rhea" id="RHEA-COMP:9681"/>
        <dbReference type="Rhea" id="RHEA-COMP:9684"/>
        <dbReference type="ChEBI" id="CHEBI:15377"/>
        <dbReference type="ChEBI" id="CHEBI:15378"/>
        <dbReference type="ChEBI" id="CHEBI:29985"/>
        <dbReference type="ChEBI" id="CHEBI:30616"/>
        <dbReference type="ChEBI" id="CHEBI:43474"/>
        <dbReference type="ChEBI" id="CHEBI:58359"/>
        <dbReference type="ChEBI" id="CHEBI:78520"/>
        <dbReference type="ChEBI" id="CHEBI:78521"/>
        <dbReference type="ChEBI" id="CHEBI:456216"/>
    </reaction>
</comment>
<dbReference type="FunFam" id="1.10.10.410:FF:000001">
    <property type="entry name" value="Aspartyl/glutamyl-tRNA(Asn/Gln) amidotransferase subunit B"/>
    <property type="match status" value="1"/>
</dbReference>
<feature type="domain" description="Asn/Gln amidotransferase" evidence="11">
    <location>
        <begin position="327"/>
        <end position="472"/>
    </location>
</feature>
<keyword evidence="6 10" id="KW-0648">Protein biosynthesis</keyword>
<protein>
    <recommendedName>
        <fullName evidence="10">Aspartyl/glutamyl-tRNA(Asn/Gln) amidotransferase subunit B</fullName>
        <shortName evidence="10">Asp/Glu-ADT subunit B</shortName>
        <ecNumber evidence="10">6.3.5.-</ecNumber>
    </recommendedName>
</protein>
<dbReference type="NCBIfam" id="NF004012">
    <property type="entry name" value="PRK05477.1-2"/>
    <property type="match status" value="1"/>
</dbReference>
<sequence length="473" mass="53579">MMKNKYKKVIGLEIHVELNTASKVFCRCSSAFGAQPNSQVCPTCLGLTGALPVLNEKAVNLALKAALALNCKIDPCSKFDRKSYFYPDLPKGYQITQHYKPIAKDGYIEIETEGEKKKIGIAQLHIEEDAARQIHKDDHTLIDFNRAGVGLIEIVTKPQLETAEEAKAFVLKIKKILQYLNISDCKMEEGSLRCDANISLKAENSHSLGTKTELKNLNSLKSLQKAIDYEAKRQEELLLSKMSVTQQTLKWDESRNKCVVMRTKKSAAGYRYFPEPNIPPLFINEEFIKQVKATISNLPDDEKDRFIKLGLSSKDALVISEIREVSNFFKETIKYCDDIQLVANWIKGELFRHLSDKERISEQLTPKDFASLLNYVKRGDITAQSAKKVLKQMLAQKKSPKVLIEELDLAQLSNHKTLNKLVEEVLNQNHNSVKDYYNGKDKALEYLVGQAMKLSKGKANPKTARLLILEKLQ</sequence>
<comment type="subunit">
    <text evidence="2 10">Heterotrimer of A, B and C subunits.</text>
</comment>
<reference evidence="12" key="1">
    <citation type="journal article" date="2018" name="Antonie Van Leeuwenhoek">
        <title>Proteinivorax hydrogeniformans sp. nov., an anaerobic, haloalkaliphilic bacterium fermenting proteinaceous compounds with high hydrogen production.</title>
        <authorList>
            <person name="Boltyanskaya Y."/>
            <person name="Detkova E."/>
            <person name="Pimenov N."/>
            <person name="Kevbrin V."/>
        </authorList>
    </citation>
    <scope>NUCLEOTIDE SEQUENCE</scope>
    <source>
        <strain evidence="12">Z-710</strain>
    </source>
</reference>
<evidence type="ECO:0000256" key="4">
    <source>
        <dbReference type="ARBA" id="ARBA00022741"/>
    </source>
</evidence>
<evidence type="ECO:0000259" key="11">
    <source>
        <dbReference type="SMART" id="SM00845"/>
    </source>
</evidence>